<evidence type="ECO:0000256" key="5">
    <source>
        <dbReference type="ARBA" id="ARBA00023251"/>
    </source>
</evidence>
<evidence type="ECO:0000256" key="1">
    <source>
        <dbReference type="ARBA" id="ARBA00004202"/>
    </source>
</evidence>
<feature type="domain" description="ABC transporter" evidence="6">
    <location>
        <begin position="2"/>
        <end position="232"/>
    </location>
</feature>
<dbReference type="GO" id="GO:0046677">
    <property type="term" value="P:response to antibiotic"/>
    <property type="evidence" value="ECO:0007669"/>
    <property type="project" value="UniProtKB-KW"/>
</dbReference>
<dbReference type="Gene3D" id="3.40.50.300">
    <property type="entry name" value="P-loop containing nucleotide triphosphate hydrolases"/>
    <property type="match status" value="1"/>
</dbReference>
<keyword evidence="2" id="KW-0813">Transport</keyword>
<accession>A0A0D0H6W3</accession>
<evidence type="ECO:0000313" key="7">
    <source>
        <dbReference type="EMBL" id="KIP52925.1"/>
    </source>
</evidence>
<dbReference type="Proteomes" id="UP000032120">
    <property type="component" value="Unassembled WGS sequence"/>
</dbReference>
<organism evidence="7 8">
    <name type="scientific">Leucobacter komagatae</name>
    <dbReference type="NCBI Taxonomy" id="55969"/>
    <lineage>
        <taxon>Bacteria</taxon>
        <taxon>Bacillati</taxon>
        <taxon>Actinomycetota</taxon>
        <taxon>Actinomycetes</taxon>
        <taxon>Micrococcales</taxon>
        <taxon>Microbacteriaceae</taxon>
        <taxon>Leucobacter</taxon>
    </lineage>
</organism>
<keyword evidence="8" id="KW-1185">Reference proteome</keyword>
<protein>
    <recommendedName>
        <fullName evidence="6">ABC transporter domain-containing protein</fullName>
    </recommendedName>
</protein>
<dbReference type="PANTHER" id="PTHR42711:SF19">
    <property type="entry name" value="DOXORUBICIN RESISTANCE ATP-BINDING PROTEIN DRRA"/>
    <property type="match status" value="1"/>
</dbReference>
<dbReference type="GO" id="GO:0005886">
    <property type="term" value="C:plasma membrane"/>
    <property type="evidence" value="ECO:0007669"/>
    <property type="project" value="UniProtKB-SubCell"/>
</dbReference>
<dbReference type="GO" id="GO:0016887">
    <property type="term" value="F:ATP hydrolysis activity"/>
    <property type="evidence" value="ECO:0007669"/>
    <property type="project" value="InterPro"/>
</dbReference>
<dbReference type="Pfam" id="PF00005">
    <property type="entry name" value="ABC_tran"/>
    <property type="match status" value="1"/>
</dbReference>
<dbReference type="GO" id="GO:0005524">
    <property type="term" value="F:ATP binding"/>
    <property type="evidence" value="ECO:0007669"/>
    <property type="project" value="UniProtKB-KW"/>
</dbReference>
<evidence type="ECO:0000256" key="2">
    <source>
        <dbReference type="ARBA" id="ARBA00022448"/>
    </source>
</evidence>
<dbReference type="EMBL" id="JXSQ01000006">
    <property type="protein sequence ID" value="KIP52925.1"/>
    <property type="molecule type" value="Genomic_DNA"/>
</dbReference>
<dbReference type="InterPro" id="IPR003439">
    <property type="entry name" value="ABC_transporter-like_ATP-bd"/>
</dbReference>
<comment type="caution">
    <text evidence="7">The sequence shown here is derived from an EMBL/GenBank/DDBJ whole genome shotgun (WGS) entry which is preliminary data.</text>
</comment>
<evidence type="ECO:0000313" key="8">
    <source>
        <dbReference type="Proteomes" id="UP000032120"/>
    </source>
</evidence>
<proteinExistence type="predicted"/>
<dbReference type="InterPro" id="IPR003593">
    <property type="entry name" value="AAA+_ATPase"/>
</dbReference>
<evidence type="ECO:0000256" key="4">
    <source>
        <dbReference type="ARBA" id="ARBA00022840"/>
    </source>
</evidence>
<dbReference type="SUPFAM" id="SSF52540">
    <property type="entry name" value="P-loop containing nucleoside triphosphate hydrolases"/>
    <property type="match status" value="1"/>
</dbReference>
<dbReference type="InterPro" id="IPR017871">
    <property type="entry name" value="ABC_transporter-like_CS"/>
</dbReference>
<dbReference type="AlphaFoldDB" id="A0A0D0H6W3"/>
<keyword evidence="5" id="KW-0046">Antibiotic resistance</keyword>
<dbReference type="InterPro" id="IPR050763">
    <property type="entry name" value="ABC_transporter_ATP-binding"/>
</dbReference>
<keyword evidence="4" id="KW-0067">ATP-binding</keyword>
<gene>
    <name evidence="7" type="ORF">SD72_06625</name>
</gene>
<dbReference type="PROSITE" id="PS00211">
    <property type="entry name" value="ABC_TRANSPORTER_1"/>
    <property type="match status" value="1"/>
</dbReference>
<sequence length="308" mass="32556">MVRARDLGVKLSGSAILDGLNLAVPSGKITALLGANGAGKTTLIRAIATLQPVSAGALTVAGYDVQKQSHKARGVLGLAGQHTALVNELTGIENLRLVARLAGVSRRGLQSAVNRVVGDFGLRDFVRGRVGTYSGGQRRRLDLAATLVSRPALLLLDEPTTGLDPRSRRELWHYVQALPGSDTSVVLTTQNLEEAQALADWVAVIDRGRIIKTGTPDELRRELNITTLAVMTRRELSRDAVLSVGSSLGATVTLHDGARFSLAGRFQVQSAVDAIGGQGITSHEITEFALAPPSLEEALLATNPKESI</sequence>
<dbReference type="PROSITE" id="PS50893">
    <property type="entry name" value="ABC_TRANSPORTER_2"/>
    <property type="match status" value="1"/>
</dbReference>
<dbReference type="SMART" id="SM00382">
    <property type="entry name" value="AAA"/>
    <property type="match status" value="1"/>
</dbReference>
<comment type="subcellular location">
    <subcellularLocation>
        <location evidence="1">Cell membrane</location>
        <topology evidence="1">Peripheral membrane protein</topology>
    </subcellularLocation>
</comment>
<name>A0A0D0H6W3_9MICO</name>
<keyword evidence="3" id="KW-0547">Nucleotide-binding</keyword>
<dbReference type="PANTHER" id="PTHR42711">
    <property type="entry name" value="ABC TRANSPORTER ATP-BINDING PROTEIN"/>
    <property type="match status" value="1"/>
</dbReference>
<evidence type="ECO:0000256" key="3">
    <source>
        <dbReference type="ARBA" id="ARBA00022741"/>
    </source>
</evidence>
<dbReference type="InterPro" id="IPR027417">
    <property type="entry name" value="P-loop_NTPase"/>
</dbReference>
<reference evidence="7 8" key="1">
    <citation type="submission" date="2015-01" db="EMBL/GenBank/DDBJ databases">
        <title>Draft genome sequence of Leucobacter komagatae strain VKM ST2845.</title>
        <authorList>
            <person name="Karlyshev A.V."/>
            <person name="Kudryashova E.B."/>
        </authorList>
    </citation>
    <scope>NUCLEOTIDE SEQUENCE [LARGE SCALE GENOMIC DNA]</scope>
    <source>
        <strain evidence="7 8">VKM ST2845</strain>
    </source>
</reference>
<evidence type="ECO:0000259" key="6">
    <source>
        <dbReference type="PROSITE" id="PS50893"/>
    </source>
</evidence>